<dbReference type="Pfam" id="PF13518">
    <property type="entry name" value="HTH_28"/>
    <property type="match status" value="1"/>
</dbReference>
<evidence type="ECO:0000313" key="8">
    <source>
        <dbReference type="EMBL" id="MEN2746002.1"/>
    </source>
</evidence>
<dbReference type="Gene3D" id="1.10.10.10">
    <property type="entry name" value="Winged helix-like DNA-binding domain superfamily/Winged helix DNA-binding domain"/>
    <property type="match status" value="1"/>
</dbReference>
<feature type="coiled-coil region" evidence="2">
    <location>
        <begin position="73"/>
        <end position="100"/>
    </location>
</feature>
<evidence type="ECO:0000259" key="4">
    <source>
        <dbReference type="Pfam" id="PF13518"/>
    </source>
</evidence>
<dbReference type="InterPro" id="IPR036388">
    <property type="entry name" value="WH-like_DNA-bd_sf"/>
</dbReference>
<dbReference type="EMBL" id="JBDFRB010000004">
    <property type="protein sequence ID" value="MEN2744031.1"/>
    <property type="molecule type" value="Genomic_DNA"/>
</dbReference>
<proteinExistence type="inferred from homology"/>
<feature type="region of interest" description="Disordered" evidence="3">
    <location>
        <begin position="54"/>
        <end position="73"/>
    </location>
</feature>
<dbReference type="EMBL" id="JBDFRB010000024">
    <property type="protein sequence ID" value="MEN2746002.1"/>
    <property type="molecule type" value="Genomic_DNA"/>
</dbReference>
<protein>
    <submittedName>
        <fullName evidence="5">Helix-turn-helix domain-containing protein</fullName>
    </submittedName>
</protein>
<organism evidence="5 10">
    <name type="scientific">Sinomonas halotolerans</name>
    <dbReference type="NCBI Taxonomy" id="1644133"/>
    <lineage>
        <taxon>Bacteria</taxon>
        <taxon>Bacillati</taxon>
        <taxon>Actinomycetota</taxon>
        <taxon>Actinomycetes</taxon>
        <taxon>Micrococcales</taxon>
        <taxon>Micrococcaceae</taxon>
        <taxon>Sinomonas</taxon>
    </lineage>
</organism>
<keyword evidence="10" id="KW-1185">Reference proteome</keyword>
<evidence type="ECO:0000256" key="1">
    <source>
        <dbReference type="ARBA" id="ARBA00038232"/>
    </source>
</evidence>
<dbReference type="EMBL" id="JBDFRB010000012">
    <property type="protein sequence ID" value="MEN2745425.1"/>
    <property type="molecule type" value="Genomic_DNA"/>
</dbReference>
<keyword evidence="2" id="KW-0175">Coiled coil</keyword>
<dbReference type="EMBL" id="JBDFRB010000011">
    <property type="protein sequence ID" value="MEN2745352.1"/>
    <property type="molecule type" value="Genomic_DNA"/>
</dbReference>
<evidence type="ECO:0000313" key="10">
    <source>
        <dbReference type="Proteomes" id="UP001422074"/>
    </source>
</evidence>
<dbReference type="PANTHER" id="PTHR33795">
    <property type="entry name" value="INSERTION ELEMENT IS150 PROTEIN INSJ"/>
    <property type="match status" value="1"/>
</dbReference>
<dbReference type="InterPro" id="IPR009057">
    <property type="entry name" value="Homeodomain-like_sf"/>
</dbReference>
<gene>
    <name evidence="5" type="ORF">ABCQ75_05700</name>
    <name evidence="6" type="ORF">ABCQ75_12520</name>
    <name evidence="7" type="ORF">ABCQ75_12895</name>
    <name evidence="8" type="ORF">ABCQ75_15875</name>
    <name evidence="9" type="ORF">ABCQ75_15975</name>
</gene>
<comment type="similarity">
    <text evidence="1">Belongs to the IS150/IS1296 orfA family.</text>
</comment>
<dbReference type="InterPro" id="IPR055247">
    <property type="entry name" value="InsJ-like_HTH"/>
</dbReference>
<name>A0ABU9WXW9_9MICC</name>
<dbReference type="InterPro" id="IPR052057">
    <property type="entry name" value="IS150/IS1296_orfA-like"/>
</dbReference>
<dbReference type="RefSeq" id="WP_345883781.1">
    <property type="nucleotide sequence ID" value="NZ_JBDFRB010000004.1"/>
</dbReference>
<dbReference type="PANTHER" id="PTHR33795:SF1">
    <property type="entry name" value="INSERTION ELEMENT IS150 PROTEIN INSJ"/>
    <property type="match status" value="1"/>
</dbReference>
<evidence type="ECO:0000313" key="7">
    <source>
        <dbReference type="EMBL" id="MEN2745425.1"/>
    </source>
</evidence>
<dbReference type="Proteomes" id="UP001422074">
    <property type="component" value="Unassembled WGS sequence"/>
</dbReference>
<sequence length="109" mass="11799">MAKTTKRSYSFELKLAVVKGYLAGAGSAAALAREHGLSSGKLVEAWARAFRDGGEDALRPRPRGRPARAGGAAAGELTELERLRAENERLQAENAYLKKLRALRAHGRQ</sequence>
<evidence type="ECO:0000313" key="9">
    <source>
        <dbReference type="EMBL" id="MEN2746022.1"/>
    </source>
</evidence>
<dbReference type="EMBL" id="JBDFRB010000024">
    <property type="protein sequence ID" value="MEN2746022.1"/>
    <property type="molecule type" value="Genomic_DNA"/>
</dbReference>
<evidence type="ECO:0000313" key="6">
    <source>
        <dbReference type="EMBL" id="MEN2745352.1"/>
    </source>
</evidence>
<evidence type="ECO:0000256" key="2">
    <source>
        <dbReference type="SAM" id="Coils"/>
    </source>
</evidence>
<evidence type="ECO:0000313" key="5">
    <source>
        <dbReference type="EMBL" id="MEN2744031.1"/>
    </source>
</evidence>
<feature type="domain" description="Insertion element IS150 protein InsJ-like helix-turn-helix" evidence="4">
    <location>
        <begin position="14"/>
        <end position="66"/>
    </location>
</feature>
<evidence type="ECO:0000256" key="3">
    <source>
        <dbReference type="SAM" id="MobiDB-lite"/>
    </source>
</evidence>
<comment type="caution">
    <text evidence="5">The sequence shown here is derived from an EMBL/GenBank/DDBJ whole genome shotgun (WGS) entry which is preliminary data.</text>
</comment>
<accession>A0ABU9WXW9</accession>
<reference evidence="5 10" key="1">
    <citation type="submission" date="2024-05" db="EMBL/GenBank/DDBJ databases">
        <title>Sinomonas sp. nov., isolated from a waste landfill.</title>
        <authorList>
            <person name="Zhao Y."/>
        </authorList>
    </citation>
    <scope>NUCLEOTIDE SEQUENCE [LARGE SCALE GENOMIC DNA]</scope>
    <source>
        <strain evidence="5 10">CCTCC AB2014300</strain>
    </source>
</reference>
<dbReference type="SUPFAM" id="SSF46689">
    <property type="entry name" value="Homeodomain-like"/>
    <property type="match status" value="1"/>
</dbReference>